<dbReference type="AlphaFoldDB" id="A0A927B0J2"/>
<evidence type="ECO:0000313" key="8">
    <source>
        <dbReference type="Proteomes" id="UP000653797"/>
    </source>
</evidence>
<evidence type="ECO:0000256" key="1">
    <source>
        <dbReference type="ARBA" id="ARBA00004442"/>
    </source>
</evidence>
<reference evidence="7" key="1">
    <citation type="submission" date="2020-09" db="EMBL/GenBank/DDBJ databases">
        <authorList>
            <person name="Kim M.K."/>
        </authorList>
    </citation>
    <scope>NUCLEOTIDE SEQUENCE</scope>
    <source>
        <strain evidence="7">BT704</strain>
    </source>
</reference>
<evidence type="ECO:0000256" key="3">
    <source>
        <dbReference type="ARBA" id="ARBA00022729"/>
    </source>
</evidence>
<keyword evidence="3" id="KW-0732">Signal</keyword>
<evidence type="ECO:0000256" key="2">
    <source>
        <dbReference type="ARBA" id="ARBA00006275"/>
    </source>
</evidence>
<comment type="similarity">
    <text evidence="2">Belongs to the SusD family.</text>
</comment>
<proteinExistence type="inferred from homology"/>
<dbReference type="InterPro" id="IPR012944">
    <property type="entry name" value="SusD_RagB_dom"/>
</dbReference>
<dbReference type="EMBL" id="JACXAA010000003">
    <property type="protein sequence ID" value="MBD2753042.1"/>
    <property type="molecule type" value="Genomic_DNA"/>
</dbReference>
<organism evidence="7 8">
    <name type="scientific">Spirosoma validum</name>
    <dbReference type="NCBI Taxonomy" id="2771355"/>
    <lineage>
        <taxon>Bacteria</taxon>
        <taxon>Pseudomonadati</taxon>
        <taxon>Bacteroidota</taxon>
        <taxon>Cytophagia</taxon>
        <taxon>Cytophagales</taxon>
        <taxon>Cytophagaceae</taxon>
        <taxon>Spirosoma</taxon>
    </lineage>
</organism>
<keyword evidence="8" id="KW-1185">Reference proteome</keyword>
<dbReference type="Gene3D" id="1.25.40.390">
    <property type="match status" value="1"/>
</dbReference>
<comment type="subcellular location">
    <subcellularLocation>
        <location evidence="1">Cell outer membrane</location>
    </subcellularLocation>
</comment>
<evidence type="ECO:0000256" key="5">
    <source>
        <dbReference type="ARBA" id="ARBA00023237"/>
    </source>
</evidence>
<sequence>MDRKSNNRPDYRYADAFLIAAEAEARLNGNTAVAHDFINIIRRRAVFRCHAQFGQHGQP</sequence>
<gene>
    <name evidence="7" type="ORF">IC230_09095</name>
</gene>
<name>A0A927B0J2_9BACT</name>
<dbReference type="Proteomes" id="UP000653797">
    <property type="component" value="Unassembled WGS sequence"/>
</dbReference>
<dbReference type="SUPFAM" id="SSF48452">
    <property type="entry name" value="TPR-like"/>
    <property type="match status" value="1"/>
</dbReference>
<keyword evidence="4" id="KW-0472">Membrane</keyword>
<evidence type="ECO:0000259" key="6">
    <source>
        <dbReference type="Pfam" id="PF07980"/>
    </source>
</evidence>
<evidence type="ECO:0000313" key="7">
    <source>
        <dbReference type="EMBL" id="MBD2753042.1"/>
    </source>
</evidence>
<dbReference type="Pfam" id="PF07980">
    <property type="entry name" value="SusD_RagB"/>
    <property type="match status" value="1"/>
</dbReference>
<comment type="caution">
    <text evidence="7">The sequence shown here is derived from an EMBL/GenBank/DDBJ whole genome shotgun (WGS) entry which is preliminary data.</text>
</comment>
<dbReference type="GO" id="GO:0009279">
    <property type="term" value="C:cell outer membrane"/>
    <property type="evidence" value="ECO:0007669"/>
    <property type="project" value="UniProtKB-SubCell"/>
</dbReference>
<dbReference type="InterPro" id="IPR011990">
    <property type="entry name" value="TPR-like_helical_dom_sf"/>
</dbReference>
<dbReference type="RefSeq" id="WP_191039280.1">
    <property type="nucleotide sequence ID" value="NZ_JACXAA010000003.1"/>
</dbReference>
<evidence type="ECO:0000256" key="4">
    <source>
        <dbReference type="ARBA" id="ARBA00023136"/>
    </source>
</evidence>
<feature type="domain" description="RagB/SusD" evidence="6">
    <location>
        <begin position="3"/>
        <end position="45"/>
    </location>
</feature>
<keyword evidence="5" id="KW-0998">Cell outer membrane</keyword>
<accession>A0A927B0J2</accession>
<protein>
    <submittedName>
        <fullName evidence="7">RagB/SusD family nutrient uptake outer membrane protein</fullName>
    </submittedName>
</protein>